<keyword evidence="2 9" id="KW-0813">Transport</keyword>
<dbReference type="Pfam" id="PF04290">
    <property type="entry name" value="DctQ"/>
    <property type="match status" value="1"/>
</dbReference>
<comment type="function">
    <text evidence="9">Part of the tripartite ATP-independent periplasmic (TRAP) transport system.</text>
</comment>
<dbReference type="InterPro" id="IPR007387">
    <property type="entry name" value="TRAP_DctQ"/>
</dbReference>
<evidence type="ECO:0000256" key="7">
    <source>
        <dbReference type="ARBA" id="ARBA00023136"/>
    </source>
</evidence>
<feature type="domain" description="Tripartite ATP-independent periplasmic transporters DctQ component" evidence="10">
    <location>
        <begin position="27"/>
        <end position="153"/>
    </location>
</feature>
<dbReference type="EMBL" id="JBHSNB010000001">
    <property type="protein sequence ID" value="MFC5584658.1"/>
    <property type="molecule type" value="Genomic_DNA"/>
</dbReference>
<feature type="transmembrane region" description="Helical" evidence="9">
    <location>
        <begin position="129"/>
        <end position="148"/>
    </location>
</feature>
<reference evidence="12" key="1">
    <citation type="journal article" date="2019" name="Int. J. Syst. Evol. Microbiol.">
        <title>The Global Catalogue of Microorganisms (GCM) 10K type strain sequencing project: providing services to taxonomists for standard genome sequencing and annotation.</title>
        <authorList>
            <consortium name="The Broad Institute Genomics Platform"/>
            <consortium name="The Broad Institute Genome Sequencing Center for Infectious Disease"/>
            <person name="Wu L."/>
            <person name="Ma J."/>
        </authorList>
    </citation>
    <scope>NUCLEOTIDE SEQUENCE [LARGE SCALE GENOMIC DNA]</scope>
    <source>
        <strain evidence="12">JCM 3366</strain>
    </source>
</reference>
<feature type="transmembrane region" description="Helical" evidence="9">
    <location>
        <begin position="51"/>
        <end position="68"/>
    </location>
</feature>
<dbReference type="Proteomes" id="UP001596107">
    <property type="component" value="Unassembled WGS sequence"/>
</dbReference>
<evidence type="ECO:0000256" key="3">
    <source>
        <dbReference type="ARBA" id="ARBA00022475"/>
    </source>
</evidence>
<evidence type="ECO:0000256" key="5">
    <source>
        <dbReference type="ARBA" id="ARBA00022692"/>
    </source>
</evidence>
<evidence type="ECO:0000256" key="6">
    <source>
        <dbReference type="ARBA" id="ARBA00022989"/>
    </source>
</evidence>
<comment type="caution">
    <text evidence="11">The sequence shown here is derived from an EMBL/GenBank/DDBJ whole genome shotgun (WGS) entry which is preliminary data.</text>
</comment>
<organism evidence="11 12">
    <name type="scientific">Nitratireductor kimnyeongensis</name>
    <dbReference type="NCBI Taxonomy" id="430679"/>
    <lineage>
        <taxon>Bacteria</taxon>
        <taxon>Pseudomonadati</taxon>
        <taxon>Pseudomonadota</taxon>
        <taxon>Alphaproteobacteria</taxon>
        <taxon>Hyphomicrobiales</taxon>
        <taxon>Phyllobacteriaceae</taxon>
        <taxon>Nitratireductor</taxon>
    </lineage>
</organism>
<keyword evidence="5 9" id="KW-0812">Transmembrane</keyword>
<evidence type="ECO:0000259" key="10">
    <source>
        <dbReference type="Pfam" id="PF04290"/>
    </source>
</evidence>
<keyword evidence="7 9" id="KW-0472">Membrane</keyword>
<feature type="transmembrane region" description="Helical" evidence="9">
    <location>
        <begin position="89"/>
        <end position="109"/>
    </location>
</feature>
<dbReference type="PANTHER" id="PTHR35011:SF2">
    <property type="entry name" value="2,3-DIKETO-L-GULONATE TRAP TRANSPORTER SMALL PERMEASE PROTEIN YIAM"/>
    <property type="match status" value="1"/>
</dbReference>
<dbReference type="InterPro" id="IPR055348">
    <property type="entry name" value="DctQ"/>
</dbReference>
<keyword evidence="3" id="KW-1003">Cell membrane</keyword>
<protein>
    <recommendedName>
        <fullName evidence="9">TRAP transporter small permease protein</fullName>
    </recommendedName>
</protein>
<proteinExistence type="inferred from homology"/>
<evidence type="ECO:0000313" key="11">
    <source>
        <dbReference type="EMBL" id="MFC5584658.1"/>
    </source>
</evidence>
<sequence length="174" mass="19638">MRQCILWLDNRVREIEHHALWLLLATIFVILTATVFFRYVLGSPITWTEELLTMLFTWMVFIGASSALSTHQHIRIDMVLRILPPRYELLASVAAVLVCLVVFLVVIHFGLKYVQTTWGDRTPMMDVTYGFYTLALPVTSICATLHVIRNCVEGGVRDALKSTIEVQAGEGDAA</sequence>
<name>A0ABW0T665_9HYPH</name>
<evidence type="ECO:0000256" key="9">
    <source>
        <dbReference type="RuleBase" id="RU369079"/>
    </source>
</evidence>
<comment type="subcellular location">
    <subcellularLocation>
        <location evidence="1 9">Cell inner membrane</location>
        <topology evidence="1 9">Multi-pass membrane protein</topology>
    </subcellularLocation>
</comment>
<dbReference type="PANTHER" id="PTHR35011">
    <property type="entry name" value="2,3-DIKETO-L-GULONATE TRAP TRANSPORTER SMALL PERMEASE PROTEIN YIAM"/>
    <property type="match status" value="1"/>
</dbReference>
<evidence type="ECO:0000256" key="2">
    <source>
        <dbReference type="ARBA" id="ARBA00022448"/>
    </source>
</evidence>
<comment type="subunit">
    <text evidence="9">The complex comprises the extracytoplasmic solute receptor protein and the two transmembrane proteins.</text>
</comment>
<keyword evidence="12" id="KW-1185">Reference proteome</keyword>
<evidence type="ECO:0000256" key="1">
    <source>
        <dbReference type="ARBA" id="ARBA00004429"/>
    </source>
</evidence>
<feature type="transmembrane region" description="Helical" evidence="9">
    <location>
        <begin position="20"/>
        <end position="39"/>
    </location>
</feature>
<comment type="similarity">
    <text evidence="8 9">Belongs to the TRAP transporter small permease family.</text>
</comment>
<evidence type="ECO:0000256" key="8">
    <source>
        <dbReference type="ARBA" id="ARBA00038436"/>
    </source>
</evidence>
<gene>
    <name evidence="11" type="ORF">ACFPOD_06025</name>
</gene>
<keyword evidence="6 9" id="KW-1133">Transmembrane helix</keyword>
<accession>A0ABW0T665</accession>
<evidence type="ECO:0000256" key="4">
    <source>
        <dbReference type="ARBA" id="ARBA00022519"/>
    </source>
</evidence>
<keyword evidence="4 9" id="KW-0997">Cell inner membrane</keyword>
<dbReference type="RefSeq" id="WP_223019565.1">
    <property type="nucleotide sequence ID" value="NZ_CP078143.1"/>
</dbReference>
<evidence type="ECO:0000313" key="12">
    <source>
        <dbReference type="Proteomes" id="UP001596107"/>
    </source>
</evidence>